<organism evidence="1">
    <name type="scientific">uncultured Thermomicrobiales bacterium</name>
    <dbReference type="NCBI Taxonomy" id="1645740"/>
    <lineage>
        <taxon>Bacteria</taxon>
        <taxon>Pseudomonadati</taxon>
        <taxon>Thermomicrobiota</taxon>
        <taxon>Thermomicrobia</taxon>
        <taxon>Thermomicrobiales</taxon>
        <taxon>environmental samples</taxon>
    </lineage>
</organism>
<dbReference type="AlphaFoldDB" id="A0A6J4UDL2"/>
<sequence>MKISAKIENGDGEHHVTVTTNGITQTVEIPPKASGMGSSVNGGELLFLALATCYANDLYREAGKRGITVHRVEVEVEGRFGAEGEGASEVTYRAGVVADADEAEIESLMRHTDTVAEIQNTLRGSTPVTLTMAQAVSRRPGVSA</sequence>
<dbReference type="Pfam" id="PF02566">
    <property type="entry name" value="OsmC"/>
    <property type="match status" value="1"/>
</dbReference>
<dbReference type="InterPro" id="IPR015946">
    <property type="entry name" value="KH_dom-like_a/b"/>
</dbReference>
<dbReference type="PANTHER" id="PTHR35368">
    <property type="entry name" value="HYDROPEROXIDE REDUCTASE"/>
    <property type="match status" value="1"/>
</dbReference>
<dbReference type="SUPFAM" id="SSF82784">
    <property type="entry name" value="OsmC-like"/>
    <property type="match status" value="1"/>
</dbReference>
<protein>
    <recommendedName>
        <fullName evidence="2">OsmC/Ohr family protein</fullName>
    </recommendedName>
</protein>
<dbReference type="InterPro" id="IPR003718">
    <property type="entry name" value="OsmC/Ohr_fam"/>
</dbReference>
<dbReference type="InterPro" id="IPR036102">
    <property type="entry name" value="OsmC/Ohrsf"/>
</dbReference>
<name>A0A6J4UDL2_9BACT</name>
<accession>A0A6J4UDL2</accession>
<dbReference type="Gene3D" id="3.30.300.20">
    <property type="match status" value="1"/>
</dbReference>
<evidence type="ECO:0008006" key="2">
    <source>
        <dbReference type="Google" id="ProtNLM"/>
    </source>
</evidence>
<dbReference type="EMBL" id="CADCWK010000034">
    <property type="protein sequence ID" value="CAA9545443.1"/>
    <property type="molecule type" value="Genomic_DNA"/>
</dbReference>
<evidence type="ECO:0000313" key="1">
    <source>
        <dbReference type="EMBL" id="CAA9545443.1"/>
    </source>
</evidence>
<gene>
    <name evidence="1" type="ORF">AVDCRST_MAG33-405</name>
</gene>
<dbReference type="InterPro" id="IPR052924">
    <property type="entry name" value="OsmC/Ohr_hydroprdx_reductase"/>
</dbReference>
<reference evidence="1" key="1">
    <citation type="submission" date="2020-02" db="EMBL/GenBank/DDBJ databases">
        <authorList>
            <person name="Meier V. D."/>
        </authorList>
    </citation>
    <scope>NUCLEOTIDE SEQUENCE</scope>
    <source>
        <strain evidence="1">AVDCRST_MAG33</strain>
    </source>
</reference>
<dbReference type="PANTHER" id="PTHR35368:SF1">
    <property type="entry name" value="HYDROPEROXIDE REDUCTASE"/>
    <property type="match status" value="1"/>
</dbReference>
<proteinExistence type="predicted"/>